<dbReference type="InterPro" id="IPR042147">
    <property type="entry name" value="CARD_CASP9"/>
</dbReference>
<dbReference type="OrthoDB" id="6044770at2759"/>
<dbReference type="GeneTree" id="ENSGT00940000159698"/>
<dbReference type="Gene3D" id="1.10.533.10">
    <property type="entry name" value="Death Domain, Fas"/>
    <property type="match status" value="1"/>
</dbReference>
<protein>
    <submittedName>
        <fullName evidence="12">Caspase 9</fullName>
    </submittedName>
</protein>
<keyword evidence="13" id="KW-1185">Reference proteome</keyword>
<evidence type="ECO:0000256" key="2">
    <source>
        <dbReference type="ARBA" id="ARBA00022670"/>
    </source>
</evidence>
<reference evidence="12" key="2">
    <citation type="submission" date="2025-09" db="UniProtKB">
        <authorList>
            <consortium name="Ensembl"/>
        </authorList>
    </citation>
    <scope>IDENTIFICATION</scope>
</reference>
<dbReference type="SUPFAM" id="SSF47986">
    <property type="entry name" value="DEATH domain"/>
    <property type="match status" value="1"/>
</dbReference>
<evidence type="ECO:0000256" key="7">
    <source>
        <dbReference type="PIRSR" id="PIRSR038001-1"/>
    </source>
</evidence>
<dbReference type="InterPro" id="IPR002138">
    <property type="entry name" value="Pept_C14_p10"/>
</dbReference>
<dbReference type="Gene3D" id="3.40.50.1460">
    <property type="match status" value="1"/>
</dbReference>
<evidence type="ECO:0000313" key="13">
    <source>
        <dbReference type="Proteomes" id="UP000694569"/>
    </source>
</evidence>
<dbReference type="InterPro" id="IPR011600">
    <property type="entry name" value="Pept_C14_caspase"/>
</dbReference>
<evidence type="ECO:0000259" key="11">
    <source>
        <dbReference type="PROSITE" id="PS50209"/>
    </source>
</evidence>
<proteinExistence type="inferred from homology"/>
<reference evidence="12" key="1">
    <citation type="submission" date="2025-08" db="UniProtKB">
        <authorList>
            <consortium name="Ensembl"/>
        </authorList>
    </citation>
    <scope>IDENTIFICATION</scope>
</reference>
<evidence type="ECO:0000259" key="10">
    <source>
        <dbReference type="PROSITE" id="PS50208"/>
    </source>
</evidence>
<evidence type="ECO:0000256" key="4">
    <source>
        <dbReference type="ARBA" id="ARBA00022801"/>
    </source>
</evidence>
<evidence type="ECO:0000256" key="6">
    <source>
        <dbReference type="ARBA" id="ARBA00023145"/>
    </source>
</evidence>
<keyword evidence="5" id="KW-0788">Thiol protease</keyword>
<dbReference type="Pfam" id="PF00656">
    <property type="entry name" value="Peptidase_C14"/>
    <property type="match status" value="1"/>
</dbReference>
<evidence type="ECO:0000259" key="9">
    <source>
        <dbReference type="PROSITE" id="PS50207"/>
    </source>
</evidence>
<feature type="active site" evidence="7">
    <location>
        <position position="216"/>
    </location>
</feature>
<feature type="domain" description="Caspase family p10" evidence="9">
    <location>
        <begin position="309"/>
        <end position="393"/>
    </location>
</feature>
<organism evidence="12 13">
    <name type="scientific">Leptobrachium leishanense</name>
    <name type="common">Leishan spiny toad</name>
    <dbReference type="NCBI Taxonomy" id="445787"/>
    <lineage>
        <taxon>Eukaryota</taxon>
        <taxon>Metazoa</taxon>
        <taxon>Chordata</taxon>
        <taxon>Craniata</taxon>
        <taxon>Vertebrata</taxon>
        <taxon>Euteleostomi</taxon>
        <taxon>Amphibia</taxon>
        <taxon>Batrachia</taxon>
        <taxon>Anura</taxon>
        <taxon>Pelobatoidea</taxon>
        <taxon>Megophryidae</taxon>
        <taxon>Leptobrachium</taxon>
    </lineage>
</organism>
<name>A0A8C5WG82_9ANUR</name>
<dbReference type="Ensembl" id="ENSLLET00000037346.1">
    <property type="protein sequence ID" value="ENSLLEP00000035964.1"/>
    <property type="gene ID" value="ENSLLEG00000022781.1"/>
</dbReference>
<feature type="domain" description="CARD" evidence="11">
    <location>
        <begin position="1"/>
        <end position="90"/>
    </location>
</feature>
<dbReference type="PANTHER" id="PTHR47901:SF8">
    <property type="entry name" value="CASPASE-3"/>
    <property type="match status" value="1"/>
</dbReference>
<feature type="active site" evidence="7">
    <location>
        <position position="266"/>
    </location>
</feature>
<dbReference type="InterPro" id="IPR011029">
    <property type="entry name" value="DEATH-like_dom_sf"/>
</dbReference>
<evidence type="ECO:0000256" key="1">
    <source>
        <dbReference type="ARBA" id="ARBA00010134"/>
    </source>
</evidence>
<dbReference type="PROSITE" id="PS01121">
    <property type="entry name" value="CASPASE_HIS"/>
    <property type="match status" value="1"/>
</dbReference>
<dbReference type="GO" id="GO:0006915">
    <property type="term" value="P:apoptotic process"/>
    <property type="evidence" value="ECO:0007669"/>
    <property type="project" value="UniProtKB-KW"/>
</dbReference>
<dbReference type="Pfam" id="PF00619">
    <property type="entry name" value="CARD"/>
    <property type="match status" value="1"/>
</dbReference>
<dbReference type="InterPro" id="IPR033139">
    <property type="entry name" value="Caspase_cys_AS"/>
</dbReference>
<evidence type="ECO:0000256" key="3">
    <source>
        <dbReference type="ARBA" id="ARBA00022703"/>
    </source>
</evidence>
<dbReference type="PRINTS" id="PR00376">
    <property type="entry name" value="IL1BCENZYME"/>
</dbReference>
<dbReference type="PROSITE" id="PS01122">
    <property type="entry name" value="CASPASE_CYS"/>
    <property type="match status" value="1"/>
</dbReference>
<evidence type="ECO:0000256" key="5">
    <source>
        <dbReference type="ARBA" id="ARBA00022807"/>
    </source>
</evidence>
<dbReference type="GO" id="GO:0042981">
    <property type="term" value="P:regulation of apoptotic process"/>
    <property type="evidence" value="ECO:0007669"/>
    <property type="project" value="InterPro"/>
</dbReference>
<dbReference type="PROSITE" id="PS50208">
    <property type="entry name" value="CASPASE_P20"/>
    <property type="match status" value="1"/>
</dbReference>
<keyword evidence="2" id="KW-0645">Protease</keyword>
<comment type="similarity">
    <text evidence="1 8">Belongs to the peptidase C14A family.</text>
</comment>
<dbReference type="PROSITE" id="PS50209">
    <property type="entry name" value="CARD"/>
    <property type="match status" value="1"/>
</dbReference>
<dbReference type="InterPro" id="IPR002398">
    <property type="entry name" value="Pept_C14"/>
</dbReference>
<dbReference type="PROSITE" id="PS50207">
    <property type="entry name" value="CASPASE_P10"/>
    <property type="match status" value="1"/>
</dbReference>
<dbReference type="InterPro" id="IPR001309">
    <property type="entry name" value="Pept_C14_p20"/>
</dbReference>
<dbReference type="PIRSF" id="PIRSF038001">
    <property type="entry name" value="Caspase_ICE"/>
    <property type="match status" value="1"/>
</dbReference>
<dbReference type="SMART" id="SM00114">
    <property type="entry name" value="CARD"/>
    <property type="match status" value="1"/>
</dbReference>
<dbReference type="InterPro" id="IPR015917">
    <property type="entry name" value="Pept_C14A"/>
</dbReference>
<accession>A0A8C5WG82</accession>
<dbReference type="SUPFAM" id="SSF52129">
    <property type="entry name" value="Caspase-like"/>
    <property type="match status" value="1"/>
</dbReference>
<keyword evidence="6" id="KW-0865">Zymogen</keyword>
<dbReference type="InterPro" id="IPR016129">
    <property type="entry name" value="Caspase_his_AS"/>
</dbReference>
<feature type="domain" description="Caspase family p20" evidence="10">
    <location>
        <begin position="138"/>
        <end position="270"/>
    </location>
</feature>
<dbReference type="InterPro" id="IPR001315">
    <property type="entry name" value="CARD"/>
</dbReference>
<dbReference type="GO" id="GO:0006508">
    <property type="term" value="P:proteolysis"/>
    <property type="evidence" value="ECO:0007669"/>
    <property type="project" value="UniProtKB-KW"/>
</dbReference>
<evidence type="ECO:0000313" key="12">
    <source>
        <dbReference type="Ensembl" id="ENSLLEP00000035964.1"/>
    </source>
</evidence>
<dbReference type="InterPro" id="IPR029030">
    <property type="entry name" value="Caspase-like_dom_sf"/>
</dbReference>
<gene>
    <name evidence="12" type="primary">CASP9</name>
</gene>
<dbReference type="AlphaFoldDB" id="A0A8C5WG82"/>
<keyword evidence="4" id="KW-0378">Hydrolase</keyword>
<dbReference type="FunFam" id="3.40.50.1460:FF:000012">
    <property type="entry name" value="Caspase 9"/>
    <property type="match status" value="1"/>
</dbReference>
<dbReference type="CDD" id="cd00032">
    <property type="entry name" value="CASc"/>
    <property type="match status" value="1"/>
</dbReference>
<dbReference type="PANTHER" id="PTHR47901">
    <property type="entry name" value="CASPASE RECRUITMENT DOMAIN-CONTAINING PROTEIN 18"/>
    <property type="match status" value="1"/>
</dbReference>
<dbReference type="CDD" id="cd08326">
    <property type="entry name" value="CARD_CASP9"/>
    <property type="match status" value="1"/>
</dbReference>
<dbReference type="GO" id="GO:0004197">
    <property type="term" value="F:cysteine-type endopeptidase activity"/>
    <property type="evidence" value="ECO:0007669"/>
    <property type="project" value="InterPro"/>
</dbReference>
<dbReference type="Proteomes" id="UP000694569">
    <property type="component" value="Unplaced"/>
</dbReference>
<dbReference type="SMART" id="SM00115">
    <property type="entry name" value="CASc"/>
    <property type="match status" value="1"/>
</dbReference>
<sequence>MDEEQRQILRRNRRPLVTSLQVAELWDPLVEKGVFSNDMIEEIQSAGTRRDQARQLLIDLETRGSQAFPLFLQCLKETGQHQLVKLLLDQSGGTAIEPLPIPADPGLAPLRNIDLPSGLVKSEKILDHEQDYPMTFDPCGFCLIINNMEFDESTRLSYRAGSDIDRQKLESRFSKLHFDVLVKNNLKGSEIQQELQALAEKDHSKRDCSVVVILSHGFESRHMQFPGGVHGTDGTRVPVERIVHYFNGTNCPSLRGKPKLFIIQACGGDQKDRGFEVDSDSAPTSHGEHALQSDATAIRPDADTDETDAVASLPTTSDILVCYSTFPGFVSWRDKVRGSWYVETLDEVLEQYADTHDLQNLLLMVANKVSNKGTYKQSPGFFNFLRKRIYFRT</sequence>
<keyword evidence="3" id="KW-0053">Apoptosis</keyword>
<evidence type="ECO:0000256" key="8">
    <source>
        <dbReference type="RuleBase" id="RU003971"/>
    </source>
</evidence>